<protein>
    <submittedName>
        <fullName evidence="8">16S rRNA m(2)G 1207 methyltransferase</fullName>
    </submittedName>
</protein>
<dbReference type="InterPro" id="IPR002052">
    <property type="entry name" value="DNA_methylase_N6_adenine_CS"/>
</dbReference>
<dbReference type="InterPro" id="IPR046977">
    <property type="entry name" value="RsmC/RlmG"/>
</dbReference>
<keyword evidence="5" id="KW-0949">S-adenosyl-L-methionine</keyword>
<dbReference type="PROSITE" id="PS00092">
    <property type="entry name" value="N6_MTASE"/>
    <property type="match status" value="1"/>
</dbReference>
<evidence type="ECO:0000256" key="2">
    <source>
        <dbReference type="ARBA" id="ARBA00022552"/>
    </source>
</evidence>
<evidence type="ECO:0000313" key="9">
    <source>
        <dbReference type="Proteomes" id="UP000186141"/>
    </source>
</evidence>
<dbReference type="AlphaFoldDB" id="A0A1N7M9J3"/>
<accession>A0A1N7M9J3</accession>
<evidence type="ECO:0000256" key="4">
    <source>
        <dbReference type="ARBA" id="ARBA00022679"/>
    </source>
</evidence>
<dbReference type="RefSeq" id="WP_076529693.1">
    <property type="nucleotide sequence ID" value="NZ_BMEH01000002.1"/>
</dbReference>
<keyword evidence="4 8" id="KW-0808">Transferase</keyword>
<dbReference type="Pfam" id="PF05175">
    <property type="entry name" value="MTS"/>
    <property type="match status" value="1"/>
</dbReference>
<evidence type="ECO:0000259" key="7">
    <source>
        <dbReference type="Pfam" id="PF08468"/>
    </source>
</evidence>
<dbReference type="InterPro" id="IPR013675">
    <property type="entry name" value="Mtase_sm_N"/>
</dbReference>
<gene>
    <name evidence="8" type="ORF">SAMN05421774_102521</name>
</gene>
<evidence type="ECO:0000256" key="3">
    <source>
        <dbReference type="ARBA" id="ARBA00022603"/>
    </source>
</evidence>
<evidence type="ECO:0000256" key="1">
    <source>
        <dbReference type="ARBA" id="ARBA00022490"/>
    </source>
</evidence>
<dbReference type="STRING" id="1086013.SAMN05421774_102521"/>
<dbReference type="EMBL" id="FTOT01000002">
    <property type="protein sequence ID" value="SIS82722.1"/>
    <property type="molecule type" value="Genomic_DNA"/>
</dbReference>
<dbReference type="Proteomes" id="UP000186141">
    <property type="component" value="Unassembled WGS sequence"/>
</dbReference>
<proteinExistence type="predicted"/>
<dbReference type="OrthoDB" id="9816072at2"/>
<dbReference type="Pfam" id="PF08468">
    <property type="entry name" value="MTS_N"/>
    <property type="match status" value="1"/>
</dbReference>
<dbReference type="GO" id="GO:0003676">
    <property type="term" value="F:nucleic acid binding"/>
    <property type="evidence" value="ECO:0007669"/>
    <property type="project" value="InterPro"/>
</dbReference>
<sequence>MRSERLTLALESGAVELPPQGRILVLRPRAGDDLSSLQRDRVQVVTGFRPDHDFFAAQGFDVATDPVGQYAAALVCLPRAREQARALLAQAAAHVQPGGPILVDGQKTDGIEAALRELRDMGAAPGAPLSKAHGKTFSVAAGRDLSDWAARDRLIDGGFVTRPGVFSADGIDHASALLAAALPEKLPARVGDLGAGWGYLSKAVLSRTGVAECHLIEAEAEALECARHNLADVRARFHWADALRFRPDRAFDAVVCNPPFHTSRDADPALGIAFLRAAAGMLTTSGTLWLVANRHLPYEPVLAELFRELEDRGGDSRFRLCRASRPMTRPAPGTVPRRPA</sequence>
<keyword evidence="9" id="KW-1185">Reference proteome</keyword>
<dbReference type="InterPro" id="IPR029063">
    <property type="entry name" value="SAM-dependent_MTases_sf"/>
</dbReference>
<feature type="domain" description="Methyltransferase small N-terminal" evidence="7">
    <location>
        <begin position="60"/>
        <end position="123"/>
    </location>
</feature>
<dbReference type="Gene3D" id="3.40.50.150">
    <property type="entry name" value="Vaccinia Virus protein VP39"/>
    <property type="match status" value="2"/>
</dbReference>
<evidence type="ECO:0000313" key="8">
    <source>
        <dbReference type="EMBL" id="SIS82722.1"/>
    </source>
</evidence>
<feature type="domain" description="Methyltransferase small" evidence="6">
    <location>
        <begin position="159"/>
        <end position="320"/>
    </location>
</feature>
<dbReference type="SUPFAM" id="SSF53335">
    <property type="entry name" value="S-adenosyl-L-methionine-dependent methyltransferases"/>
    <property type="match status" value="1"/>
</dbReference>
<dbReference type="CDD" id="cd02440">
    <property type="entry name" value="AdoMet_MTases"/>
    <property type="match status" value="1"/>
</dbReference>
<dbReference type="PANTHER" id="PTHR47816">
    <property type="entry name" value="RIBOSOMAL RNA SMALL SUBUNIT METHYLTRANSFERASE C"/>
    <property type="match status" value="1"/>
</dbReference>
<keyword evidence="2" id="KW-0698">rRNA processing</keyword>
<dbReference type="PANTHER" id="PTHR47816:SF4">
    <property type="entry name" value="RIBOSOMAL RNA SMALL SUBUNIT METHYLTRANSFERASE C"/>
    <property type="match status" value="1"/>
</dbReference>
<keyword evidence="3 8" id="KW-0489">Methyltransferase</keyword>
<dbReference type="GO" id="GO:0008990">
    <property type="term" value="F:rRNA (guanine-N2-)-methyltransferase activity"/>
    <property type="evidence" value="ECO:0007669"/>
    <property type="project" value="InterPro"/>
</dbReference>
<organism evidence="8 9">
    <name type="scientific">Gemmobacter megaterium</name>
    <dbReference type="NCBI Taxonomy" id="1086013"/>
    <lineage>
        <taxon>Bacteria</taxon>
        <taxon>Pseudomonadati</taxon>
        <taxon>Pseudomonadota</taxon>
        <taxon>Alphaproteobacteria</taxon>
        <taxon>Rhodobacterales</taxon>
        <taxon>Paracoccaceae</taxon>
        <taxon>Gemmobacter</taxon>
    </lineage>
</organism>
<reference evidence="8 9" key="1">
    <citation type="submission" date="2017-01" db="EMBL/GenBank/DDBJ databases">
        <authorList>
            <person name="Mah S.A."/>
            <person name="Swanson W.J."/>
            <person name="Moy G.W."/>
            <person name="Vacquier V.D."/>
        </authorList>
    </citation>
    <scope>NUCLEOTIDE SEQUENCE [LARGE SCALE GENOMIC DNA]</scope>
    <source>
        <strain evidence="8 9">DSM 26375</strain>
    </source>
</reference>
<name>A0A1N7M9J3_9RHOB</name>
<keyword evidence="1" id="KW-0963">Cytoplasm</keyword>
<evidence type="ECO:0000256" key="5">
    <source>
        <dbReference type="ARBA" id="ARBA00022691"/>
    </source>
</evidence>
<evidence type="ECO:0000259" key="6">
    <source>
        <dbReference type="Pfam" id="PF05175"/>
    </source>
</evidence>
<dbReference type="InterPro" id="IPR007848">
    <property type="entry name" value="Small_mtfrase_dom"/>
</dbReference>